<dbReference type="SUPFAM" id="SSF51161">
    <property type="entry name" value="Trimeric LpxA-like enzymes"/>
    <property type="match status" value="1"/>
</dbReference>
<proteinExistence type="predicted"/>
<dbReference type="PANTHER" id="PTHR43300">
    <property type="entry name" value="ACETYLTRANSFERASE"/>
    <property type="match status" value="1"/>
</dbReference>
<evidence type="ECO:0000313" key="1">
    <source>
        <dbReference type="EMBL" id="MPM62105.1"/>
    </source>
</evidence>
<dbReference type="Gene3D" id="2.160.10.10">
    <property type="entry name" value="Hexapeptide repeat proteins"/>
    <property type="match status" value="1"/>
</dbReference>
<dbReference type="EC" id="2.3.1.89" evidence="1"/>
<dbReference type="PANTHER" id="PTHR43300:SF11">
    <property type="entry name" value="ACETYLTRANSFERASE RV3034C-RELATED"/>
    <property type="match status" value="1"/>
</dbReference>
<keyword evidence="1" id="KW-0808">Transferase</keyword>
<dbReference type="Pfam" id="PF00132">
    <property type="entry name" value="Hexapep"/>
    <property type="match status" value="1"/>
</dbReference>
<dbReference type="EMBL" id="VSSQ01018691">
    <property type="protein sequence ID" value="MPM62105.1"/>
    <property type="molecule type" value="Genomic_DNA"/>
</dbReference>
<dbReference type="CDD" id="cd03349">
    <property type="entry name" value="LbH_XAT"/>
    <property type="match status" value="1"/>
</dbReference>
<dbReference type="InterPro" id="IPR001451">
    <property type="entry name" value="Hexapep"/>
</dbReference>
<dbReference type="InterPro" id="IPR050179">
    <property type="entry name" value="Trans_hexapeptide_repeat"/>
</dbReference>
<name>A0A645B9K5_9ZZZZ</name>
<keyword evidence="1" id="KW-0012">Acyltransferase</keyword>
<gene>
    <name evidence="1" type="primary">dapH_32</name>
    <name evidence="1" type="ORF">SDC9_108971</name>
</gene>
<reference evidence="1" key="1">
    <citation type="submission" date="2019-08" db="EMBL/GenBank/DDBJ databases">
        <authorList>
            <person name="Kucharzyk K."/>
            <person name="Murdoch R.W."/>
            <person name="Higgins S."/>
            <person name="Loffler F."/>
        </authorList>
    </citation>
    <scope>NUCLEOTIDE SEQUENCE</scope>
</reference>
<dbReference type="AlphaFoldDB" id="A0A645B9K5"/>
<accession>A0A645B9K5</accession>
<organism evidence="1">
    <name type="scientific">bioreactor metagenome</name>
    <dbReference type="NCBI Taxonomy" id="1076179"/>
    <lineage>
        <taxon>unclassified sequences</taxon>
        <taxon>metagenomes</taxon>
        <taxon>ecological metagenomes</taxon>
    </lineage>
</organism>
<comment type="caution">
    <text evidence="1">The sequence shown here is derived from an EMBL/GenBank/DDBJ whole genome shotgun (WGS) entry which is preliminary data.</text>
</comment>
<dbReference type="InterPro" id="IPR011004">
    <property type="entry name" value="Trimer_LpxA-like_sf"/>
</dbReference>
<dbReference type="GO" id="GO:0047200">
    <property type="term" value="F:tetrahydrodipicolinate N-acetyltransferase activity"/>
    <property type="evidence" value="ECO:0007669"/>
    <property type="project" value="UniProtKB-EC"/>
</dbReference>
<protein>
    <submittedName>
        <fullName evidence="1">2,3,4,5-tetrahydropyridine-2,6-dicarboxylate N-acetyltransferase</fullName>
        <ecNumber evidence="1">2.3.1.89</ecNumber>
    </submittedName>
</protein>
<sequence>MFKISYYLSKMIIKLQIPAIKNSKIDKTSKINSASNIMNVTIGRYSYVGINCEIYFTTIGNFCSIANGTVIGGGQHPIGWCSTSPVFYKKKNILQTCFNQRDFLEFKETKIGNDVWIGSNCLIKSGIKIGNGAIIGMGSVVTKDVGGYEIWGGNPAKLIRKRFDEEVIYKLESSEWWNEPKIWFKQHGPFIADVDMFLKDN</sequence>